<dbReference type="PROSITE" id="PS51409">
    <property type="entry name" value="ARGINASE_2"/>
    <property type="match status" value="1"/>
</dbReference>
<keyword evidence="3" id="KW-0464">Manganese</keyword>
<evidence type="ECO:0000313" key="6">
    <source>
        <dbReference type="Proteomes" id="UP000522688"/>
    </source>
</evidence>
<keyword evidence="1" id="KW-0479">Metal-binding</keyword>
<dbReference type="GO" id="GO:0005829">
    <property type="term" value="C:cytosol"/>
    <property type="evidence" value="ECO:0007669"/>
    <property type="project" value="TreeGrafter"/>
</dbReference>
<evidence type="ECO:0000256" key="3">
    <source>
        <dbReference type="ARBA" id="ARBA00023211"/>
    </source>
</evidence>
<dbReference type="Gene3D" id="3.40.800.10">
    <property type="entry name" value="Ureohydrolase domain"/>
    <property type="match status" value="1"/>
</dbReference>
<dbReference type="InterPro" id="IPR023696">
    <property type="entry name" value="Ureohydrolase_dom_sf"/>
</dbReference>
<dbReference type="SUPFAM" id="SSF52768">
    <property type="entry name" value="Arginase/deacetylase"/>
    <property type="match status" value="1"/>
</dbReference>
<accession>A0A7W3PI95</accession>
<comment type="similarity">
    <text evidence="4">Belongs to the arginase family.</text>
</comment>
<organism evidence="5 6">
    <name type="scientific">Frigoribacterium faeni</name>
    <dbReference type="NCBI Taxonomy" id="145483"/>
    <lineage>
        <taxon>Bacteria</taxon>
        <taxon>Bacillati</taxon>
        <taxon>Actinomycetota</taxon>
        <taxon>Actinomycetes</taxon>
        <taxon>Micrococcales</taxon>
        <taxon>Microbacteriaceae</taxon>
        <taxon>Frigoribacterium</taxon>
    </lineage>
</organism>
<dbReference type="CDD" id="cd09999">
    <property type="entry name" value="Arginase-like_1"/>
    <property type="match status" value="1"/>
</dbReference>
<dbReference type="Proteomes" id="UP000522688">
    <property type="component" value="Unassembled WGS sequence"/>
</dbReference>
<dbReference type="EC" id="3.5.3.1" evidence="5"/>
<sequence length="275" mass="28686">MRFVVVPQWQGSPSSRAMRLAEGAYAILGDLPAKATTLVEVPVGAGDSLGTRIHRLSSVLSIAEAVGRELRSDDSPALVVGGDCGVEYAAVRHALTPRTAVVWFDAHPDLHSPRSSESGAFSGMVLRALIGDATDEMPSLEPGPVAEPLDPSRVVLAGTRTFDDAEDLYVESRRVRSVSSLDLAPDDVVAAVADSGATEVYIHIDLDVLDPGSLDGLLAPQPFGIEPAVLISTIAALKARFTLVGAGLCSFAPVDAAHASDDMGTILRIVGALSR</sequence>
<protein>
    <submittedName>
        <fullName evidence="5">Arginase</fullName>
        <ecNumber evidence="5">3.5.3.1</ecNumber>
    </submittedName>
</protein>
<dbReference type="RefSeq" id="WP_371859148.1">
    <property type="nucleotide sequence ID" value="NZ_BAAAHR010000002.1"/>
</dbReference>
<dbReference type="AlphaFoldDB" id="A0A7W3PI95"/>
<keyword evidence="2 5" id="KW-0378">Hydrolase</keyword>
<reference evidence="5 6" key="1">
    <citation type="submission" date="2020-07" db="EMBL/GenBank/DDBJ databases">
        <title>Sequencing the genomes of 1000 actinobacteria strains.</title>
        <authorList>
            <person name="Klenk H.-P."/>
        </authorList>
    </citation>
    <scope>NUCLEOTIDE SEQUENCE [LARGE SCALE GENOMIC DNA]</scope>
    <source>
        <strain evidence="5 6">DSM 10309</strain>
    </source>
</reference>
<evidence type="ECO:0000313" key="5">
    <source>
        <dbReference type="EMBL" id="MBA8812532.1"/>
    </source>
</evidence>
<gene>
    <name evidence="5" type="ORF">FB463_000756</name>
</gene>
<dbReference type="GO" id="GO:0030145">
    <property type="term" value="F:manganese ion binding"/>
    <property type="evidence" value="ECO:0007669"/>
    <property type="project" value="TreeGrafter"/>
</dbReference>
<evidence type="ECO:0000256" key="2">
    <source>
        <dbReference type="ARBA" id="ARBA00022801"/>
    </source>
</evidence>
<dbReference type="PANTHER" id="PTHR43782:SF3">
    <property type="entry name" value="ARGINASE"/>
    <property type="match status" value="1"/>
</dbReference>
<dbReference type="PANTHER" id="PTHR43782">
    <property type="entry name" value="ARGINASE"/>
    <property type="match status" value="1"/>
</dbReference>
<proteinExistence type="inferred from homology"/>
<dbReference type="InterPro" id="IPR006035">
    <property type="entry name" value="Ureohydrolase"/>
</dbReference>
<dbReference type="EMBL" id="JACGWW010000001">
    <property type="protein sequence ID" value="MBA8812532.1"/>
    <property type="molecule type" value="Genomic_DNA"/>
</dbReference>
<name>A0A7W3PI95_9MICO</name>
<evidence type="ECO:0000256" key="1">
    <source>
        <dbReference type="ARBA" id="ARBA00022723"/>
    </source>
</evidence>
<evidence type="ECO:0000256" key="4">
    <source>
        <dbReference type="PROSITE-ProRule" id="PRU00742"/>
    </source>
</evidence>
<dbReference type="Pfam" id="PF00491">
    <property type="entry name" value="Arginase"/>
    <property type="match status" value="1"/>
</dbReference>
<dbReference type="GO" id="GO:0004053">
    <property type="term" value="F:arginase activity"/>
    <property type="evidence" value="ECO:0007669"/>
    <property type="project" value="UniProtKB-EC"/>
</dbReference>
<comment type="caution">
    <text evidence="5">The sequence shown here is derived from an EMBL/GenBank/DDBJ whole genome shotgun (WGS) entry which is preliminary data.</text>
</comment>